<dbReference type="InterPro" id="IPR050173">
    <property type="entry name" value="ABC_transporter_C-like"/>
</dbReference>
<dbReference type="PROSITE" id="PS50929">
    <property type="entry name" value="ABC_TM1F"/>
    <property type="match status" value="2"/>
</dbReference>
<feature type="transmembrane region" description="Helical" evidence="12">
    <location>
        <begin position="300"/>
        <end position="320"/>
    </location>
</feature>
<feature type="compositionally biased region" description="Polar residues" evidence="11">
    <location>
        <begin position="839"/>
        <end position="849"/>
    </location>
</feature>
<evidence type="ECO:0000256" key="12">
    <source>
        <dbReference type="SAM" id="Phobius"/>
    </source>
</evidence>
<dbReference type="InterPro" id="IPR017871">
    <property type="entry name" value="ABC_transporter-like_CS"/>
</dbReference>
<feature type="transmembrane region" description="Helical" evidence="12">
    <location>
        <begin position="524"/>
        <end position="547"/>
    </location>
</feature>
<evidence type="ECO:0000259" key="14">
    <source>
        <dbReference type="PROSITE" id="PS50929"/>
    </source>
</evidence>
<feature type="region of interest" description="Disordered" evidence="11">
    <location>
        <begin position="809"/>
        <end position="855"/>
    </location>
</feature>
<feature type="transmembrane region" description="Helical" evidence="12">
    <location>
        <begin position="477"/>
        <end position="504"/>
    </location>
</feature>
<evidence type="ECO:0000256" key="7">
    <source>
        <dbReference type="ARBA" id="ARBA00022840"/>
    </source>
</evidence>
<dbReference type="Gene3D" id="1.20.1560.10">
    <property type="entry name" value="ABC transporter type 1, transmembrane domain"/>
    <property type="match status" value="2"/>
</dbReference>
<dbReference type="Pfam" id="PF00005">
    <property type="entry name" value="ABC_tran"/>
    <property type="match status" value="2"/>
</dbReference>
<dbReference type="SMART" id="SM00382">
    <property type="entry name" value="AAA"/>
    <property type="match status" value="2"/>
</dbReference>
<evidence type="ECO:0000256" key="1">
    <source>
        <dbReference type="ARBA" id="ARBA00004651"/>
    </source>
</evidence>
<evidence type="ECO:0000256" key="11">
    <source>
        <dbReference type="SAM" id="MobiDB-lite"/>
    </source>
</evidence>
<feature type="transmembrane region" description="Helical" evidence="12">
    <location>
        <begin position="1018"/>
        <end position="1035"/>
    </location>
</feature>
<dbReference type="FunFam" id="1.20.1560.10:FF:000055">
    <property type="entry name" value="ABC multidrug transporter (Eurofung)"/>
    <property type="match status" value="1"/>
</dbReference>
<keyword evidence="5 12" id="KW-0812">Transmembrane</keyword>
<dbReference type="GO" id="GO:0005886">
    <property type="term" value="C:plasma membrane"/>
    <property type="evidence" value="ECO:0007669"/>
    <property type="project" value="UniProtKB-SubCell"/>
</dbReference>
<feature type="transmembrane region" description="Helical" evidence="12">
    <location>
        <begin position="912"/>
        <end position="937"/>
    </location>
</feature>
<comment type="caution">
    <text evidence="15">The sequence shown here is derived from an EMBL/GenBank/DDBJ whole genome shotgun (WGS) entry which is preliminary data.</text>
</comment>
<feature type="transmembrane region" description="Helical" evidence="12">
    <location>
        <begin position="865"/>
        <end position="892"/>
    </location>
</feature>
<keyword evidence="3" id="KW-0813">Transport</keyword>
<feature type="transmembrane region" description="Helical" evidence="12">
    <location>
        <begin position="53"/>
        <end position="74"/>
    </location>
</feature>
<dbReference type="GO" id="GO:0140359">
    <property type="term" value="F:ABC-type transporter activity"/>
    <property type="evidence" value="ECO:0007669"/>
    <property type="project" value="InterPro"/>
</dbReference>
<sequence length="1433" mass="156579">MDTSIGPAVASDIRAFDFTVLFEEAILTLLPWCLFLAVVPLRVRHLFRQPKKVAVGGFDLCAMKAITWLSYVILQLVQLILCPRPAVSKTVATIPSVVLALLGSMAATVLSYLEHGHSKRPSTMLTIWALFTLFAEAASVRTMWLAHQEQAVTIVKTAALPVLLLVVVLESLPKSNFVDPTFAPDSKEESVGIVNRSFFWWLNPLFIYGHKHELRPEDLPPIDSKLLSERASPRFREQWANGDSGSLLVTSLQAYGSTILRGGLLRLLLILFTISQPLLINSTTRWFDEPTGPVSEAIGYGLIGAYLVVFLGRAISTALGEHQSYRLITMVRSGLTCLICDKTLRLSLVEAEKSASLTLMSTDIERIGQGLQFVHEIWATPVEFAVAIYLLAREVGLGCLAPVVTCSVSVVGAAFLGMRIDPHQKNWIEAIERRIASTTDMLRNMKSIKMSGLEDAVADNIQRMRIEEVDISRLTKALFIGCQVLSTFTATLSPVLGFMMYVLIQKAKGTDSSLAASNAFTSLALFSILSASVNIFIIAVPAIFAAISCFGRIQAFLASSPSTDYNPQPNSGDQASQGSTTSIEKVDMSILPTNAPYNGEEALLSIEDGTVQWQQQTEPLLSGINLSVKKGAFLRITGPMGCGKTSLLYALLGEAPLVAGQLRNTASGAAYCQQTPWLPDVSVRDCILGQREWEKEFYNEVIAACALSDDLLKLPGGDQALVGNGGSNLSGGQRQRVALARAVYSRRPLVLLDDTLSALDANTAKHVSTHLFSPTGLFRKHGITVVYTGSGSSAADQYADSVLALGTERKSAQMEKPTDQLDQEPGKVERPSIVDQEKPLSSSQITTRQGNERPRAQTQTFSTMLYYLKSCGIVLSCAVCVLSVMYSFFLNFPTIWVNIWIQADMAHPYQDLGMYLGVYALCAALALAANSTASWLAMIRMVKRSAEGLHAVLLKTVANAPMSYFAATDIGTITNHFSQDMEKVDIEIPLTGIQALFAFTSALVQIIILSIVTRYTAIAFPFIVFIIVAIQRVYLQTSRQLRILDLEARSPLYSHFTETLAGLATIRAFGFEEQCRAINSARLDYSQAPFYLLYCAQRWLTLVLNLVVGAVAILMMGISTKLRGTVGAGDIGLAFVNLMTFSQSIQALLTWWTMMEASIGAVQRVQAFDKETGREDDRKELFTPPDSWPAQGSIEIRGVTASYTRNGSPVLRNVTLSIAHGQKIGVCGRTGSGKTSLILSLLCLIDFNSGSVLIDGLDLARLPAKVVRQRIITISQDPLSLKDTVRRNLDPLAKYTDERLHEKLHRVGLWDLINSKGGLDASMHDGLLSHGQRQLFCLARALLQSSSIVIMDEVTASADEGSQELISRIIAEDLHAATVITIAHKLEQMGNYDRIIVLDNGQIVEQGSPQDLLGRGDSIFRSLFMQQRGGSMP</sequence>
<protein>
    <recommendedName>
        <fullName evidence="17">ABC transporter</fullName>
    </recommendedName>
</protein>
<evidence type="ECO:0000313" key="15">
    <source>
        <dbReference type="EMBL" id="RLL99568.1"/>
    </source>
</evidence>
<keyword evidence="6" id="KW-0547">Nucleotide-binding</keyword>
<reference evidence="15 16" key="1">
    <citation type="submission" date="2018-08" db="EMBL/GenBank/DDBJ databases">
        <title>Draft genome sequences of two Aspergillus turcosus clinical strains isolated from bronchoalveolar lavage fluid: one azole-susceptible and the other azole-resistant.</title>
        <authorList>
            <person name="Parent-Michaud M."/>
            <person name="Dufresne P.J."/>
            <person name="Fournier E."/>
            <person name="Martineau C."/>
            <person name="Moreira S."/>
            <person name="Perkins V."/>
            <person name="De Repentigny L."/>
            <person name="Dufresne S.F."/>
        </authorList>
    </citation>
    <scope>NUCLEOTIDE SEQUENCE [LARGE SCALE GENOMIC DNA]</scope>
    <source>
        <strain evidence="15">HMR AF 1038</strain>
    </source>
</reference>
<feature type="domain" description="ABC transporter" evidence="13">
    <location>
        <begin position="1194"/>
        <end position="1425"/>
    </location>
</feature>
<feature type="transmembrane region" description="Helical" evidence="12">
    <location>
        <begin position="20"/>
        <end position="41"/>
    </location>
</feature>
<dbReference type="OrthoDB" id="6500128at2759"/>
<evidence type="ECO:0000256" key="2">
    <source>
        <dbReference type="ARBA" id="ARBA00009726"/>
    </source>
</evidence>
<comment type="similarity">
    <text evidence="2">Belongs to the ABC transporter superfamily. ABCC family. Conjugate transporter (TC 3.A.1.208) subfamily.</text>
</comment>
<dbReference type="InterPro" id="IPR003439">
    <property type="entry name" value="ABC_transporter-like_ATP-bd"/>
</dbReference>
<evidence type="ECO:0000259" key="13">
    <source>
        <dbReference type="PROSITE" id="PS50893"/>
    </source>
</evidence>
<dbReference type="InterPro" id="IPR036640">
    <property type="entry name" value="ABC1_TM_sf"/>
</dbReference>
<dbReference type="STRING" id="1245748.A0A3R7FAR8"/>
<dbReference type="SUPFAM" id="SSF90123">
    <property type="entry name" value="ABC transporter transmembrane region"/>
    <property type="match status" value="2"/>
</dbReference>
<keyword evidence="8 12" id="KW-1133">Transmembrane helix</keyword>
<feature type="domain" description="ABC transporter" evidence="13">
    <location>
        <begin position="604"/>
        <end position="830"/>
    </location>
</feature>
<dbReference type="InterPro" id="IPR011527">
    <property type="entry name" value="ABC1_TM_dom"/>
</dbReference>
<dbReference type="InterPro" id="IPR027417">
    <property type="entry name" value="P-loop_NTPase"/>
</dbReference>
<feature type="domain" description="ABC transmembrane type-1" evidence="14">
    <location>
        <begin position="267"/>
        <end position="545"/>
    </location>
</feature>
<dbReference type="GO" id="GO:0016887">
    <property type="term" value="F:ATP hydrolysis activity"/>
    <property type="evidence" value="ECO:0007669"/>
    <property type="project" value="InterPro"/>
</dbReference>
<dbReference type="GO" id="GO:0005524">
    <property type="term" value="F:ATP binding"/>
    <property type="evidence" value="ECO:0007669"/>
    <property type="project" value="UniProtKB-KW"/>
</dbReference>
<dbReference type="Proteomes" id="UP000215289">
    <property type="component" value="Unassembled WGS sequence"/>
</dbReference>
<organism evidence="15 16">
    <name type="scientific">Aspergillus turcosus</name>
    <dbReference type="NCBI Taxonomy" id="1245748"/>
    <lineage>
        <taxon>Eukaryota</taxon>
        <taxon>Fungi</taxon>
        <taxon>Dikarya</taxon>
        <taxon>Ascomycota</taxon>
        <taxon>Pezizomycotina</taxon>
        <taxon>Eurotiomycetes</taxon>
        <taxon>Eurotiomycetidae</taxon>
        <taxon>Eurotiales</taxon>
        <taxon>Aspergillaceae</taxon>
        <taxon>Aspergillus</taxon>
        <taxon>Aspergillus subgen. Fumigati</taxon>
    </lineage>
</organism>
<dbReference type="InterPro" id="IPR044726">
    <property type="entry name" value="ABCC_6TM_D2"/>
</dbReference>
<accession>A0A3R7FAR8</accession>
<evidence type="ECO:0000256" key="3">
    <source>
        <dbReference type="ARBA" id="ARBA00022448"/>
    </source>
</evidence>
<dbReference type="CDD" id="cd03244">
    <property type="entry name" value="ABCC_MRP_domain2"/>
    <property type="match status" value="1"/>
</dbReference>
<feature type="transmembrane region" description="Helical" evidence="12">
    <location>
        <begin position="1099"/>
        <end position="1119"/>
    </location>
</feature>
<name>A0A3R7FAR8_9EURO</name>
<keyword evidence="10" id="KW-0325">Glycoprotein</keyword>
<evidence type="ECO:0008006" key="17">
    <source>
        <dbReference type="Google" id="ProtNLM"/>
    </source>
</evidence>
<dbReference type="SUPFAM" id="SSF52540">
    <property type="entry name" value="P-loop containing nucleoside triphosphate hydrolases"/>
    <property type="match status" value="2"/>
</dbReference>
<feature type="transmembrane region" description="Helical" evidence="12">
    <location>
        <begin position="263"/>
        <end position="280"/>
    </location>
</feature>
<gene>
    <name evidence="15" type="ORF">CFD26_107544</name>
</gene>
<dbReference type="PANTHER" id="PTHR24223">
    <property type="entry name" value="ATP-BINDING CASSETTE SUB-FAMILY C"/>
    <property type="match status" value="1"/>
</dbReference>
<dbReference type="PANTHER" id="PTHR24223:SF399">
    <property type="entry name" value="ABC TRANSPORTER ATNG"/>
    <property type="match status" value="1"/>
</dbReference>
<dbReference type="PROSITE" id="PS00211">
    <property type="entry name" value="ABC_TRANSPORTER_1"/>
    <property type="match status" value="2"/>
</dbReference>
<dbReference type="InterPro" id="IPR003593">
    <property type="entry name" value="AAA+_ATPase"/>
</dbReference>
<dbReference type="Pfam" id="PF00664">
    <property type="entry name" value="ABC_membrane"/>
    <property type="match status" value="2"/>
</dbReference>
<feature type="transmembrane region" description="Helical" evidence="12">
    <location>
        <begin position="125"/>
        <end position="144"/>
    </location>
</feature>
<dbReference type="FunFam" id="1.20.1560.10:FF:000066">
    <property type="entry name" value="ABC multidrug transporter (Eurofung)"/>
    <property type="match status" value="1"/>
</dbReference>
<feature type="transmembrane region" description="Helical" evidence="12">
    <location>
        <begin position="94"/>
        <end position="113"/>
    </location>
</feature>
<evidence type="ECO:0000256" key="10">
    <source>
        <dbReference type="ARBA" id="ARBA00023180"/>
    </source>
</evidence>
<evidence type="ECO:0000256" key="8">
    <source>
        <dbReference type="ARBA" id="ARBA00022989"/>
    </source>
</evidence>
<dbReference type="EMBL" id="NIDN02000029">
    <property type="protein sequence ID" value="RLL99568.1"/>
    <property type="molecule type" value="Genomic_DNA"/>
</dbReference>
<keyword evidence="7" id="KW-0067">ATP-binding</keyword>
<feature type="transmembrane region" description="Helical" evidence="12">
    <location>
        <begin position="988"/>
        <end position="1012"/>
    </location>
</feature>
<evidence type="ECO:0000313" key="16">
    <source>
        <dbReference type="Proteomes" id="UP000215289"/>
    </source>
</evidence>
<evidence type="ECO:0000256" key="9">
    <source>
        <dbReference type="ARBA" id="ARBA00023136"/>
    </source>
</evidence>
<dbReference type="CDD" id="cd18579">
    <property type="entry name" value="ABC_6TM_ABCC_D1"/>
    <property type="match status" value="1"/>
</dbReference>
<keyword evidence="4" id="KW-1003">Cell membrane</keyword>
<proteinExistence type="inferred from homology"/>
<evidence type="ECO:0000256" key="5">
    <source>
        <dbReference type="ARBA" id="ARBA00022692"/>
    </source>
</evidence>
<dbReference type="Pfam" id="PF24357">
    <property type="entry name" value="TMD0_ABC"/>
    <property type="match status" value="1"/>
</dbReference>
<keyword evidence="9 12" id="KW-0472">Membrane</keyword>
<dbReference type="CDD" id="cd18580">
    <property type="entry name" value="ABC_6TM_ABCC_D2"/>
    <property type="match status" value="1"/>
</dbReference>
<dbReference type="InterPro" id="IPR044746">
    <property type="entry name" value="ABCC_6TM_D1"/>
</dbReference>
<evidence type="ECO:0000256" key="6">
    <source>
        <dbReference type="ARBA" id="ARBA00022741"/>
    </source>
</evidence>
<dbReference type="InterPro" id="IPR056227">
    <property type="entry name" value="TMD0_ABC"/>
</dbReference>
<keyword evidence="16" id="KW-1185">Reference proteome</keyword>
<dbReference type="FunFam" id="3.40.50.300:FF:000838">
    <property type="entry name" value="ABC multidrug transporter (Eurofung)"/>
    <property type="match status" value="1"/>
</dbReference>
<evidence type="ECO:0000256" key="4">
    <source>
        <dbReference type="ARBA" id="ARBA00022475"/>
    </source>
</evidence>
<dbReference type="PROSITE" id="PS50893">
    <property type="entry name" value="ABC_TRANSPORTER_2"/>
    <property type="match status" value="2"/>
</dbReference>
<comment type="subcellular location">
    <subcellularLocation>
        <location evidence="1">Cell membrane</location>
        <topology evidence="1">Multi-pass membrane protein</topology>
    </subcellularLocation>
</comment>
<dbReference type="Gene3D" id="3.40.50.300">
    <property type="entry name" value="P-loop containing nucleotide triphosphate hydrolases"/>
    <property type="match status" value="2"/>
</dbReference>
<feature type="compositionally biased region" description="Basic and acidic residues" evidence="11">
    <location>
        <begin position="809"/>
        <end position="838"/>
    </location>
</feature>
<feature type="transmembrane region" description="Helical" evidence="12">
    <location>
        <begin position="150"/>
        <end position="169"/>
    </location>
</feature>
<feature type="domain" description="ABC transmembrane type-1" evidence="14">
    <location>
        <begin position="878"/>
        <end position="1157"/>
    </location>
</feature>